<protein>
    <recommendedName>
        <fullName evidence="2">Dihydrodipicolinate synthase family protein</fullName>
    </recommendedName>
</protein>
<evidence type="ECO:0000313" key="1">
    <source>
        <dbReference type="EMBL" id="SVA53109.1"/>
    </source>
</evidence>
<gene>
    <name evidence="1" type="ORF">METZ01_LOCUS105963</name>
</gene>
<dbReference type="Pfam" id="PF00701">
    <property type="entry name" value="DHDPS"/>
    <property type="match status" value="1"/>
</dbReference>
<evidence type="ECO:0008006" key="2">
    <source>
        <dbReference type="Google" id="ProtNLM"/>
    </source>
</evidence>
<dbReference type="PANTHER" id="PTHR12128">
    <property type="entry name" value="DIHYDRODIPICOLINATE SYNTHASE"/>
    <property type="match status" value="1"/>
</dbReference>
<dbReference type="EMBL" id="UINC01012122">
    <property type="protein sequence ID" value="SVA53109.1"/>
    <property type="molecule type" value="Genomic_DNA"/>
</dbReference>
<reference evidence="1" key="1">
    <citation type="submission" date="2018-05" db="EMBL/GenBank/DDBJ databases">
        <authorList>
            <person name="Lanie J.A."/>
            <person name="Ng W.-L."/>
            <person name="Kazmierczak K.M."/>
            <person name="Andrzejewski T.M."/>
            <person name="Davidsen T.M."/>
            <person name="Wayne K.J."/>
            <person name="Tettelin H."/>
            <person name="Glass J.I."/>
            <person name="Rusch D."/>
            <person name="Podicherti R."/>
            <person name="Tsui H.-C.T."/>
            <person name="Winkler M.E."/>
        </authorList>
    </citation>
    <scope>NUCLEOTIDE SEQUENCE</scope>
</reference>
<dbReference type="InterPro" id="IPR013785">
    <property type="entry name" value="Aldolase_TIM"/>
</dbReference>
<proteinExistence type="predicted"/>
<dbReference type="GO" id="GO:0008840">
    <property type="term" value="F:4-hydroxy-tetrahydrodipicolinate synthase activity"/>
    <property type="evidence" value="ECO:0007669"/>
    <property type="project" value="TreeGrafter"/>
</dbReference>
<dbReference type="SUPFAM" id="SSF51569">
    <property type="entry name" value="Aldolase"/>
    <property type="match status" value="1"/>
</dbReference>
<dbReference type="AlphaFoldDB" id="A0A381WKW9"/>
<feature type="non-terminal residue" evidence="1">
    <location>
        <position position="1"/>
    </location>
</feature>
<name>A0A381WKW9_9ZZZZ</name>
<dbReference type="PANTHER" id="PTHR12128:SF38">
    <property type="entry name" value="DIHYDRODIPICOLINATE SYNTHETASE FAMILY PROTEIN (AFU_ORTHOLOGUE AFUA_6G00110)"/>
    <property type="match status" value="1"/>
</dbReference>
<dbReference type="Gene3D" id="3.20.20.70">
    <property type="entry name" value="Aldolase class I"/>
    <property type="match status" value="1"/>
</dbReference>
<accession>A0A381WKW9</accession>
<organism evidence="1">
    <name type="scientific">marine metagenome</name>
    <dbReference type="NCBI Taxonomy" id="408172"/>
    <lineage>
        <taxon>unclassified sequences</taxon>
        <taxon>metagenomes</taxon>
        <taxon>ecological metagenomes</taxon>
    </lineage>
</organism>
<sequence>QLKEAAPDVPIITCHDEYLLASLLEGCDGALIGFAGFVPELMVEVVHAALNGDLVAARKARQFVDPLARIVYNFGEPSSDAHQRMKCARWLMGRFPSMAMRRPLRQLPDDEVASIRNNLEKIGYECKR</sequence>
<dbReference type="InterPro" id="IPR002220">
    <property type="entry name" value="DapA-like"/>
</dbReference>